<sequence>MEFVGGFMIMSILLGLFFAAIWLSLPMLLLGLRRQIMESHTTLIRLEGRIARLEQQILHHQASANQSAEVIDTVSGGVDGTVGR</sequence>
<organism evidence="3 4">
    <name type="scientific">Trichlorobacter thiogenes</name>
    <dbReference type="NCBI Taxonomy" id="115783"/>
    <lineage>
        <taxon>Bacteria</taxon>
        <taxon>Pseudomonadati</taxon>
        <taxon>Thermodesulfobacteriota</taxon>
        <taxon>Desulfuromonadia</taxon>
        <taxon>Geobacterales</taxon>
        <taxon>Geobacteraceae</taxon>
        <taxon>Trichlorobacter</taxon>
    </lineage>
</organism>
<keyword evidence="2" id="KW-1133">Transmembrane helix</keyword>
<evidence type="ECO:0000313" key="4">
    <source>
        <dbReference type="Proteomes" id="UP000190102"/>
    </source>
</evidence>
<gene>
    <name evidence="3" type="ORF">SAMN02745119_01536</name>
</gene>
<keyword evidence="1" id="KW-0175">Coiled coil</keyword>
<protein>
    <submittedName>
        <fullName evidence="3">Uncharacterized protein</fullName>
    </submittedName>
</protein>
<dbReference type="Proteomes" id="UP000190102">
    <property type="component" value="Unassembled WGS sequence"/>
</dbReference>
<accession>A0A1T4N6G0</accession>
<keyword evidence="2" id="KW-0812">Transmembrane</keyword>
<dbReference type="OrthoDB" id="9913552at2"/>
<keyword evidence="2" id="KW-0472">Membrane</keyword>
<proteinExistence type="predicted"/>
<dbReference type="RefSeq" id="WP_078789835.1">
    <property type="nucleotide sequence ID" value="NZ_FUWR01000006.1"/>
</dbReference>
<keyword evidence="4" id="KW-1185">Reference proteome</keyword>
<evidence type="ECO:0000313" key="3">
    <source>
        <dbReference type="EMBL" id="SJZ74686.1"/>
    </source>
</evidence>
<dbReference type="STRING" id="115783.SAMN02745119_01536"/>
<dbReference type="EMBL" id="FUWR01000006">
    <property type="protein sequence ID" value="SJZ74686.1"/>
    <property type="molecule type" value="Genomic_DNA"/>
</dbReference>
<feature type="transmembrane region" description="Helical" evidence="2">
    <location>
        <begin position="6"/>
        <end position="30"/>
    </location>
</feature>
<feature type="coiled-coil region" evidence="1">
    <location>
        <begin position="36"/>
        <end position="63"/>
    </location>
</feature>
<name>A0A1T4N6G0_9BACT</name>
<reference evidence="4" key="1">
    <citation type="submission" date="2017-02" db="EMBL/GenBank/DDBJ databases">
        <authorList>
            <person name="Varghese N."/>
            <person name="Submissions S."/>
        </authorList>
    </citation>
    <scope>NUCLEOTIDE SEQUENCE [LARGE SCALE GENOMIC DNA]</scope>
    <source>
        <strain evidence="4">ATCC BAA-34</strain>
    </source>
</reference>
<evidence type="ECO:0000256" key="2">
    <source>
        <dbReference type="SAM" id="Phobius"/>
    </source>
</evidence>
<dbReference type="AlphaFoldDB" id="A0A1T4N6G0"/>
<evidence type="ECO:0000256" key="1">
    <source>
        <dbReference type="SAM" id="Coils"/>
    </source>
</evidence>